<evidence type="ECO:0000313" key="2">
    <source>
        <dbReference type="EMBL" id="XBX78654.1"/>
    </source>
</evidence>
<accession>A0AAU7VY44</accession>
<name>A0AAU7VY44_9MICO</name>
<dbReference type="AlphaFoldDB" id="A0AAU7VY44"/>
<evidence type="ECO:0000256" key="1">
    <source>
        <dbReference type="SAM" id="MobiDB-lite"/>
    </source>
</evidence>
<organism evidence="2">
    <name type="scientific">Microbacterium sp. A8/3-1</name>
    <dbReference type="NCBI Taxonomy" id="3160749"/>
    <lineage>
        <taxon>Bacteria</taxon>
        <taxon>Bacillati</taxon>
        <taxon>Actinomycetota</taxon>
        <taxon>Actinomycetes</taxon>
        <taxon>Micrococcales</taxon>
        <taxon>Microbacteriaceae</taxon>
        <taxon>Microbacterium</taxon>
    </lineage>
</organism>
<gene>
    <name evidence="2" type="ORF">ABS642_00765</name>
</gene>
<feature type="region of interest" description="Disordered" evidence="1">
    <location>
        <begin position="47"/>
        <end position="70"/>
    </location>
</feature>
<sequence length="116" mass="12729">MGVTASVSLNINFPSGPELDQRIMHGENLAAERLLALSVAEVPHEWGTLSDSGTVEPASTPEEGSAVTFDTPYAARLHEHPEYRFNKGRKGKYVEDPAMEHRDELGEIIAEQVRDG</sequence>
<dbReference type="EMBL" id="CP158357">
    <property type="protein sequence ID" value="XBX78654.1"/>
    <property type="molecule type" value="Genomic_DNA"/>
</dbReference>
<evidence type="ECO:0008006" key="3">
    <source>
        <dbReference type="Google" id="ProtNLM"/>
    </source>
</evidence>
<dbReference type="RefSeq" id="WP_350351880.1">
    <property type="nucleotide sequence ID" value="NZ_CP158357.1"/>
</dbReference>
<reference evidence="2" key="1">
    <citation type="submission" date="2024-06" db="EMBL/GenBank/DDBJ databases">
        <title>Draft genome sequence of Microbacterium sp. strain A8/3-1, isolated from Oxytropis tragacanthoides Fisch. ex DC. Root nodules in the Altai region of Russia.</title>
        <authorList>
            <person name="Sazanova A."/>
            <person name="Guro P."/>
            <person name="Kuznetsova I."/>
            <person name="Belimov A."/>
            <person name="Safronova V."/>
        </authorList>
    </citation>
    <scope>NUCLEOTIDE SEQUENCE</scope>
    <source>
        <strain evidence="2">A8/3-1</strain>
    </source>
</reference>
<proteinExistence type="predicted"/>
<protein>
    <recommendedName>
        <fullName evidence="3">Minor capsid protein</fullName>
    </recommendedName>
</protein>